<dbReference type="InterPro" id="IPR048405">
    <property type="entry name" value="GldM_Ig-like-1"/>
</dbReference>
<evidence type="ECO:0000259" key="3">
    <source>
        <dbReference type="Pfam" id="PF21601"/>
    </source>
</evidence>
<dbReference type="RefSeq" id="WP_290284336.1">
    <property type="nucleotide sequence ID" value="NZ_JAUFQN010000019.1"/>
</dbReference>
<keyword evidence="6" id="KW-1185">Reference proteome</keyword>
<evidence type="ECO:0000313" key="6">
    <source>
        <dbReference type="Proteomes" id="UP001589576"/>
    </source>
</evidence>
<evidence type="ECO:0000259" key="2">
    <source>
        <dbReference type="Pfam" id="PF12081"/>
    </source>
</evidence>
<feature type="domain" description="Gliding motility-associated protein GldM C-terminal" evidence="1">
    <location>
        <begin position="411"/>
        <end position="515"/>
    </location>
</feature>
<evidence type="ECO:0000259" key="1">
    <source>
        <dbReference type="Pfam" id="PF12080"/>
    </source>
</evidence>
<evidence type="ECO:0000313" key="5">
    <source>
        <dbReference type="EMBL" id="MFB9088914.1"/>
    </source>
</evidence>
<dbReference type="Proteomes" id="UP001589576">
    <property type="component" value="Unassembled WGS sequence"/>
</dbReference>
<gene>
    <name evidence="5" type="primary">gldM</name>
    <name evidence="5" type="ORF">ACFFUU_04810</name>
</gene>
<dbReference type="Pfam" id="PF12080">
    <property type="entry name" value="GldM_4th"/>
    <property type="match status" value="1"/>
</dbReference>
<proteinExistence type="predicted"/>
<feature type="domain" description="Gliding motility-associated protein GldM N-terminal" evidence="2">
    <location>
        <begin position="31"/>
        <end position="224"/>
    </location>
</feature>
<dbReference type="InterPro" id="IPR048406">
    <property type="entry name" value="GldM_Ig-like-2"/>
</dbReference>
<protein>
    <submittedName>
        <fullName evidence="5">Gliding motility protein GldM</fullName>
    </submittedName>
</protein>
<sequence length="515" mass="55720">MAGGKLTPRQKMINLMYLVFIAMLALNMSKEVLSAFGILNTKIESSNSITDNRNESSFLQLQQKAKDQPLQYGDKKAKVDKIRAICKEYNDYIEGIKTEVTKKFPKDKEGNYPCEQMDKSDEIDNMFYTGDKESAKGKEFLEKIRGFAGKLKAIGGSSIAEVEMKKIEKRFATEDVYSEKAEAKLPWLDYNYHHFPLIATVTKLTQLQADIKSTESDIMEGMFKSDLVAAASLTAYQPIVVPEKTAFFQGEAVKGKIILGKFDPNLVAKSVIVNGVSVPAKAGQADFSFGAGAVGEHEITGSFNFDENGKVVSLPIKGNYVVVPQPKSANISADKMNVVYRGLPNPMTISFAGISDDKVSASAPGLARATGNGKYNLNPGSGTEVKVSVTAKLPDGKPVSDSKIFRIKNIPAPLGAIAGSTGVIKGAKSRLQVSQVTAVLPDFLYDLNFEVVQFTFKVQGQPAIVVNGNRVDAKCAAALVRASKGDQITISDIKSKIAGQGIKPQTASPVIYEIQ</sequence>
<name>A0ABV5GCS7_9FLAO</name>
<accession>A0ABV5GCS7</accession>
<feature type="domain" description="Gliding motility-associated protein GldM first immunoglobulin-like" evidence="3">
    <location>
        <begin position="229"/>
        <end position="324"/>
    </location>
</feature>
<dbReference type="Pfam" id="PF21601">
    <property type="entry name" value="GldM_2nd"/>
    <property type="match status" value="1"/>
</dbReference>
<dbReference type="Pfam" id="PF21602">
    <property type="entry name" value="GldM_3rd"/>
    <property type="match status" value="1"/>
</dbReference>
<dbReference type="InterPro" id="IPR022720">
    <property type="entry name" value="Motility-assoc_prot_GldM_N"/>
</dbReference>
<dbReference type="EMBL" id="JBHMFB010000012">
    <property type="protein sequence ID" value="MFB9088914.1"/>
    <property type="molecule type" value="Genomic_DNA"/>
</dbReference>
<feature type="domain" description="Gliding motility-associated protein GldM second immunoglobulin-like" evidence="4">
    <location>
        <begin position="328"/>
        <end position="408"/>
    </location>
</feature>
<evidence type="ECO:0000259" key="4">
    <source>
        <dbReference type="Pfam" id="PF21602"/>
    </source>
</evidence>
<dbReference type="Pfam" id="PF12081">
    <property type="entry name" value="GldM_1st"/>
    <property type="match status" value="1"/>
</dbReference>
<reference evidence="5 6" key="1">
    <citation type="submission" date="2024-09" db="EMBL/GenBank/DDBJ databases">
        <authorList>
            <person name="Sun Q."/>
            <person name="Mori K."/>
        </authorList>
    </citation>
    <scope>NUCLEOTIDE SEQUENCE [LARGE SCALE GENOMIC DNA]</scope>
    <source>
        <strain evidence="5 6">CECT 8460</strain>
    </source>
</reference>
<dbReference type="NCBIfam" id="TIGR03517">
    <property type="entry name" value="GldM_gliding"/>
    <property type="match status" value="1"/>
</dbReference>
<organism evidence="5 6">
    <name type="scientific">Flavobacterium paronense</name>
    <dbReference type="NCBI Taxonomy" id="1392775"/>
    <lineage>
        <taxon>Bacteria</taxon>
        <taxon>Pseudomonadati</taxon>
        <taxon>Bacteroidota</taxon>
        <taxon>Flavobacteriia</taxon>
        <taxon>Flavobacteriales</taxon>
        <taxon>Flavobacteriaceae</taxon>
        <taxon>Flavobacterium</taxon>
    </lineage>
</organism>
<comment type="caution">
    <text evidence="5">The sequence shown here is derived from an EMBL/GenBank/DDBJ whole genome shotgun (WGS) entry which is preliminary data.</text>
</comment>
<dbReference type="InterPro" id="IPR022719">
    <property type="entry name" value="Motility-assoc_prot_GldM_C"/>
</dbReference>
<dbReference type="InterPro" id="IPR019859">
    <property type="entry name" value="Motility-assoc_prot_GldM"/>
</dbReference>